<reference evidence="2 3" key="1">
    <citation type="journal article" date="2010" name="Science">
        <title>Pathogenicity determinants in smut fungi revealed by genome comparison.</title>
        <authorList>
            <person name="Schirawski J."/>
            <person name="Mannhaupt G."/>
            <person name="Muench K."/>
            <person name="Brefort T."/>
            <person name="Schipper K."/>
            <person name="Doehlemann G."/>
            <person name="Di Stasio M."/>
            <person name="Roessel N."/>
            <person name="Mendoza-Mendoza A."/>
            <person name="Pester D."/>
            <person name="Mueller O."/>
            <person name="Winterberg B."/>
            <person name="Meyer E."/>
            <person name="Ghareeb H."/>
            <person name="Wollenberg T."/>
            <person name="Muensterkoetter M."/>
            <person name="Wong P."/>
            <person name="Walter M."/>
            <person name="Stukenbrock E."/>
            <person name="Gueldener U."/>
            <person name="Kahmann R."/>
        </authorList>
    </citation>
    <scope>NUCLEOTIDE SEQUENCE [LARGE SCALE GENOMIC DNA]</scope>
    <source>
        <strain evidence="3">SRZ2</strain>
    </source>
</reference>
<dbReference type="EMBL" id="FQ311430">
    <property type="protein sequence ID" value="CBQ67605.1"/>
    <property type="molecule type" value="Genomic_DNA"/>
</dbReference>
<dbReference type="VEuPathDB" id="FungiDB:sr11555"/>
<evidence type="ECO:0000256" key="1">
    <source>
        <dbReference type="SAM" id="MobiDB-lite"/>
    </source>
</evidence>
<dbReference type="AlphaFoldDB" id="E6ZJV2"/>
<proteinExistence type="predicted"/>
<dbReference type="Proteomes" id="UP000008867">
    <property type="component" value="Chromosome 1"/>
</dbReference>
<feature type="compositionally biased region" description="Low complexity" evidence="1">
    <location>
        <begin position="43"/>
        <end position="56"/>
    </location>
</feature>
<dbReference type="OrthoDB" id="2555756at2759"/>
<feature type="compositionally biased region" description="Low complexity" evidence="1">
    <location>
        <begin position="144"/>
        <end position="157"/>
    </location>
</feature>
<dbReference type="HOGENOM" id="CLU_1422268_0_0_1"/>
<feature type="compositionally biased region" description="Polar residues" evidence="1">
    <location>
        <begin position="134"/>
        <end position="143"/>
    </location>
</feature>
<feature type="compositionally biased region" description="Low complexity" evidence="1">
    <location>
        <begin position="1"/>
        <end position="18"/>
    </location>
</feature>
<keyword evidence="3" id="KW-1185">Reference proteome</keyword>
<dbReference type="eggNOG" id="ENOG502TE49">
    <property type="taxonomic scope" value="Eukaryota"/>
</dbReference>
<evidence type="ECO:0000313" key="3">
    <source>
        <dbReference type="Proteomes" id="UP000008867"/>
    </source>
</evidence>
<gene>
    <name evidence="2" type="ORF">sr11555</name>
</gene>
<organism evidence="2 3">
    <name type="scientific">Sporisorium reilianum (strain SRZ2)</name>
    <name type="common">Maize head smut fungus</name>
    <dbReference type="NCBI Taxonomy" id="999809"/>
    <lineage>
        <taxon>Eukaryota</taxon>
        <taxon>Fungi</taxon>
        <taxon>Dikarya</taxon>
        <taxon>Basidiomycota</taxon>
        <taxon>Ustilaginomycotina</taxon>
        <taxon>Ustilaginomycetes</taxon>
        <taxon>Ustilaginales</taxon>
        <taxon>Ustilaginaceae</taxon>
        <taxon>Sporisorium</taxon>
    </lineage>
</organism>
<sequence length="191" mass="19441">MYSTSPSTSSMASSSGRSSPEHQPHQQPASQPQRSNSFLLPQFFFSPTNNSNTATSENASHPLTNALLAQPPRRTSFGAGFSNSGRFSALSAFGFMSSSPGLSTSPPASLAGAAELLKRSGSVVGSPASEAVPSWSSSAPVQQSGASVSASPATAAAPAPPAKRHLCFPDGMGGTVCLEVKDRSRRGSAVN</sequence>
<protein>
    <submittedName>
        <fullName evidence="2">Uncharacterized protein</fullName>
    </submittedName>
</protein>
<feature type="compositionally biased region" description="Low complexity" evidence="1">
    <location>
        <begin position="25"/>
        <end position="35"/>
    </location>
</feature>
<evidence type="ECO:0000313" key="2">
    <source>
        <dbReference type="EMBL" id="CBQ67605.1"/>
    </source>
</evidence>
<feature type="region of interest" description="Disordered" evidence="1">
    <location>
        <begin position="1"/>
        <end position="58"/>
    </location>
</feature>
<feature type="region of interest" description="Disordered" evidence="1">
    <location>
        <begin position="127"/>
        <end position="165"/>
    </location>
</feature>
<accession>E6ZJV2</accession>
<name>E6ZJV2_SPORE</name>